<feature type="site" description="Important for autoinhibition of adenylyltransferase activity" evidence="3">
    <location>
        <position position="54"/>
    </location>
</feature>
<dbReference type="EMBL" id="ADVG01000004">
    <property type="protein sequence ID" value="EFH80929.1"/>
    <property type="molecule type" value="Genomic_DNA"/>
</dbReference>
<dbReference type="Gene3D" id="1.10.3290.10">
    <property type="entry name" value="Fido-like domain"/>
    <property type="match status" value="1"/>
</dbReference>
<dbReference type="InterPro" id="IPR003812">
    <property type="entry name" value="Fido"/>
</dbReference>
<comment type="caution">
    <text evidence="5">The sequence shown here is derived from an EMBL/GenBank/DDBJ whole genome shotgun (WGS) entry which is preliminary data.</text>
</comment>
<dbReference type="SUPFAM" id="SSF140931">
    <property type="entry name" value="Fic-like"/>
    <property type="match status" value="1"/>
</dbReference>
<evidence type="ECO:0000256" key="2">
    <source>
        <dbReference type="PIRSR" id="PIRSR640198-2"/>
    </source>
</evidence>
<dbReference type="AlphaFoldDB" id="D6U245"/>
<evidence type="ECO:0000256" key="1">
    <source>
        <dbReference type="PIRSR" id="PIRSR640198-1"/>
    </source>
</evidence>
<protein>
    <submittedName>
        <fullName evidence="5">Filamentation induced by cAMP protein Fic</fullName>
    </submittedName>
</protein>
<accession>D6U245</accession>
<keyword evidence="6" id="KW-1185">Reference proteome</keyword>
<dbReference type="RefSeq" id="WP_007918011.1">
    <property type="nucleotide sequence ID" value="NZ_ADVG01000004.1"/>
</dbReference>
<reference evidence="5 6" key="1">
    <citation type="journal article" date="2011" name="Stand. Genomic Sci.">
        <title>Non-contiguous finished genome sequence and contextual data of the filamentous soil bacterium Ktedonobacter racemifer type strain (SOSP1-21).</title>
        <authorList>
            <person name="Chang Y.J."/>
            <person name="Land M."/>
            <person name="Hauser L."/>
            <person name="Chertkov O."/>
            <person name="Del Rio T.G."/>
            <person name="Nolan M."/>
            <person name="Copeland A."/>
            <person name="Tice H."/>
            <person name="Cheng J.F."/>
            <person name="Lucas S."/>
            <person name="Han C."/>
            <person name="Goodwin L."/>
            <person name="Pitluck S."/>
            <person name="Ivanova N."/>
            <person name="Ovchinikova G."/>
            <person name="Pati A."/>
            <person name="Chen A."/>
            <person name="Palaniappan K."/>
            <person name="Mavromatis K."/>
            <person name="Liolios K."/>
            <person name="Brettin T."/>
            <person name="Fiebig A."/>
            <person name="Rohde M."/>
            <person name="Abt B."/>
            <person name="Goker M."/>
            <person name="Detter J.C."/>
            <person name="Woyke T."/>
            <person name="Bristow J."/>
            <person name="Eisen J.A."/>
            <person name="Markowitz V."/>
            <person name="Hugenholtz P."/>
            <person name="Kyrpides N.C."/>
            <person name="Klenk H.P."/>
            <person name="Lapidus A."/>
        </authorList>
    </citation>
    <scope>NUCLEOTIDE SEQUENCE [LARGE SCALE GENOMIC DNA]</scope>
    <source>
        <strain evidence="6">DSM 44963</strain>
    </source>
</reference>
<dbReference type="InterPro" id="IPR036597">
    <property type="entry name" value="Fido-like_dom_sf"/>
</dbReference>
<dbReference type="STRING" id="485913.Krac_1566"/>
<gene>
    <name evidence="5" type="ORF">Krac_1566</name>
</gene>
<dbReference type="OrthoDB" id="9813719at2"/>
<feature type="active site" evidence="1">
    <location>
        <position position="186"/>
    </location>
</feature>
<dbReference type="eggNOG" id="COG3177">
    <property type="taxonomic scope" value="Bacteria"/>
</dbReference>
<sequence>MSRQQKPAMDARLATRVQQKKAALDRYRPLPAGTVTRLNEDLKVMLTHHSTAIEGNTLTLNETAMVIEYGMTVGGHSLREYKETENHARAYDYVVSLVAGKREPITQETILTLHQLVMSGILDEAQTGVWRTVPVYIRGSNMTPPLARDIPRLMREWEKWINGRQGQLYDPVTRAAIAHHGFEAVHPFPDGNGRVGRLLLNLMLMQEGYPPALVLKDWRVRYIHALDTGNTGNYGPLANLIGQAVEASLDLYLEACATVPATEEEDYLPLPQLAREFGYAPEALSWAARYGRLEARKRDRHWYATRAAVAKYQRRAEEYLRQHRRSQEGN</sequence>
<dbReference type="Proteomes" id="UP000004508">
    <property type="component" value="Unassembled WGS sequence"/>
</dbReference>
<feature type="domain" description="Fido" evidence="4">
    <location>
        <begin position="105"/>
        <end position="243"/>
    </location>
</feature>
<feature type="binding site" evidence="2">
    <location>
        <begin position="190"/>
        <end position="197"/>
    </location>
    <ligand>
        <name>ATP</name>
        <dbReference type="ChEBI" id="CHEBI:30616"/>
    </ligand>
</feature>
<dbReference type="PANTHER" id="PTHR13504:SF38">
    <property type="entry name" value="FIDO DOMAIN-CONTAINING PROTEIN"/>
    <property type="match status" value="1"/>
</dbReference>
<evidence type="ECO:0000313" key="6">
    <source>
        <dbReference type="Proteomes" id="UP000004508"/>
    </source>
</evidence>
<feature type="binding site" evidence="2">
    <location>
        <position position="230"/>
    </location>
    <ligand>
        <name>ATP</name>
        <dbReference type="ChEBI" id="CHEBI:30616"/>
    </ligand>
</feature>
<evidence type="ECO:0000313" key="5">
    <source>
        <dbReference type="EMBL" id="EFH80929.1"/>
    </source>
</evidence>
<organism evidence="5 6">
    <name type="scientific">Ktedonobacter racemifer DSM 44963</name>
    <dbReference type="NCBI Taxonomy" id="485913"/>
    <lineage>
        <taxon>Bacteria</taxon>
        <taxon>Bacillati</taxon>
        <taxon>Chloroflexota</taxon>
        <taxon>Ktedonobacteria</taxon>
        <taxon>Ktedonobacterales</taxon>
        <taxon>Ktedonobacteraceae</taxon>
        <taxon>Ktedonobacter</taxon>
    </lineage>
</organism>
<dbReference type="PROSITE" id="PS51459">
    <property type="entry name" value="FIDO"/>
    <property type="match status" value="1"/>
</dbReference>
<evidence type="ECO:0000256" key="3">
    <source>
        <dbReference type="PIRSR" id="PIRSR640198-3"/>
    </source>
</evidence>
<dbReference type="PANTHER" id="PTHR13504">
    <property type="entry name" value="FIDO DOMAIN-CONTAINING PROTEIN DDB_G0283145"/>
    <property type="match status" value="1"/>
</dbReference>
<name>D6U245_KTERA</name>
<dbReference type="InterPro" id="IPR040198">
    <property type="entry name" value="Fido_containing"/>
</dbReference>
<keyword evidence="2" id="KW-0067">ATP-binding</keyword>
<dbReference type="GO" id="GO:0005524">
    <property type="term" value="F:ATP binding"/>
    <property type="evidence" value="ECO:0007669"/>
    <property type="project" value="UniProtKB-KW"/>
</dbReference>
<evidence type="ECO:0000259" key="4">
    <source>
        <dbReference type="PROSITE" id="PS51459"/>
    </source>
</evidence>
<proteinExistence type="predicted"/>
<dbReference type="Pfam" id="PF02661">
    <property type="entry name" value="Fic"/>
    <property type="match status" value="1"/>
</dbReference>
<keyword evidence="2" id="KW-0547">Nucleotide-binding</keyword>
<dbReference type="InParanoid" id="D6U245"/>